<name>A0A4Q6XQ79_9SPHI</name>
<evidence type="ECO:0000313" key="3">
    <source>
        <dbReference type="EMBL" id="RZF58577.1"/>
    </source>
</evidence>
<gene>
    <name evidence="3" type="ORF">EWE74_18435</name>
</gene>
<dbReference type="AlphaFoldDB" id="A0A4Q6XQ79"/>
<feature type="compositionally biased region" description="Polar residues" evidence="1">
    <location>
        <begin position="93"/>
        <end position="104"/>
    </location>
</feature>
<sequence>MKKFIIKNAMALVALAIATGSYTLMSFKPALETQEFGREIPNPSQPDQFNWVPLEGLEEGVDYDCNASDEICKEAFESHQIDPLTNAPYPNETPVSSTPGSFDM</sequence>
<keyword evidence="2" id="KW-0732">Signal</keyword>
<feature type="signal peptide" evidence="2">
    <location>
        <begin position="1"/>
        <end position="26"/>
    </location>
</feature>
<evidence type="ECO:0000313" key="4">
    <source>
        <dbReference type="Proteomes" id="UP000292855"/>
    </source>
</evidence>
<dbReference type="Proteomes" id="UP000292855">
    <property type="component" value="Unassembled WGS sequence"/>
</dbReference>
<evidence type="ECO:0000256" key="1">
    <source>
        <dbReference type="SAM" id="MobiDB-lite"/>
    </source>
</evidence>
<accession>A0A4Q6XQ79</accession>
<reference evidence="3 4" key="1">
    <citation type="submission" date="2019-02" db="EMBL/GenBank/DDBJ databases">
        <authorList>
            <person name="Li Y."/>
        </authorList>
    </citation>
    <scope>NUCLEOTIDE SEQUENCE [LARGE SCALE GENOMIC DNA]</scope>
    <source>
        <strain evidence="3 4">30C10-4-7</strain>
    </source>
</reference>
<evidence type="ECO:0000256" key="2">
    <source>
        <dbReference type="SAM" id="SignalP"/>
    </source>
</evidence>
<protein>
    <submittedName>
        <fullName evidence="3">Uncharacterized protein</fullName>
    </submittedName>
</protein>
<comment type="caution">
    <text evidence="3">The sequence shown here is derived from an EMBL/GenBank/DDBJ whole genome shotgun (WGS) entry which is preliminary data.</text>
</comment>
<proteinExistence type="predicted"/>
<organism evidence="3 4">
    <name type="scientific">Sphingobacterium corticibacterium</name>
    <dbReference type="NCBI Taxonomy" id="2484746"/>
    <lineage>
        <taxon>Bacteria</taxon>
        <taxon>Pseudomonadati</taxon>
        <taxon>Bacteroidota</taxon>
        <taxon>Sphingobacteriia</taxon>
        <taxon>Sphingobacteriales</taxon>
        <taxon>Sphingobacteriaceae</taxon>
        <taxon>Sphingobacterium</taxon>
    </lineage>
</organism>
<keyword evidence="4" id="KW-1185">Reference proteome</keyword>
<dbReference type="RefSeq" id="WP_130143121.1">
    <property type="nucleotide sequence ID" value="NZ_SGIT01000004.1"/>
</dbReference>
<feature type="chain" id="PRO_5020466296" evidence="2">
    <location>
        <begin position="27"/>
        <end position="104"/>
    </location>
</feature>
<feature type="region of interest" description="Disordered" evidence="1">
    <location>
        <begin position="82"/>
        <end position="104"/>
    </location>
</feature>
<dbReference type="EMBL" id="SGIT01000004">
    <property type="protein sequence ID" value="RZF58577.1"/>
    <property type="molecule type" value="Genomic_DNA"/>
</dbReference>